<keyword evidence="2" id="KW-0812">Transmembrane</keyword>
<name>A0A1H4P1F3_9MICO</name>
<dbReference type="Proteomes" id="UP000199183">
    <property type="component" value="Unassembled WGS sequence"/>
</dbReference>
<keyword evidence="3" id="KW-0808">Transferase</keyword>
<gene>
    <name evidence="3" type="ORF">SAMN04489806_2367</name>
</gene>
<dbReference type="PANTHER" id="PTHR43685:SF3">
    <property type="entry name" value="SLR2126 PROTEIN"/>
    <property type="match status" value="1"/>
</dbReference>
<keyword evidence="4" id="KW-1185">Reference proteome</keyword>
<dbReference type="InterPro" id="IPR050834">
    <property type="entry name" value="Glycosyltransf_2"/>
</dbReference>
<feature type="transmembrane region" description="Helical" evidence="2">
    <location>
        <begin position="657"/>
        <end position="682"/>
    </location>
</feature>
<organism evidence="3 4">
    <name type="scientific">Paramicrobacterium humi</name>
    <dbReference type="NCBI Taxonomy" id="640635"/>
    <lineage>
        <taxon>Bacteria</taxon>
        <taxon>Bacillati</taxon>
        <taxon>Actinomycetota</taxon>
        <taxon>Actinomycetes</taxon>
        <taxon>Micrococcales</taxon>
        <taxon>Microbacteriaceae</taxon>
        <taxon>Paramicrobacterium</taxon>
    </lineage>
</organism>
<dbReference type="InterPro" id="IPR029044">
    <property type="entry name" value="Nucleotide-diphossugar_trans"/>
</dbReference>
<dbReference type="STRING" id="640635.SAMN04489806_2367"/>
<feature type="transmembrane region" description="Helical" evidence="2">
    <location>
        <begin position="688"/>
        <end position="709"/>
    </location>
</feature>
<feature type="region of interest" description="Disordered" evidence="1">
    <location>
        <begin position="929"/>
        <end position="1008"/>
    </location>
</feature>
<protein>
    <submittedName>
        <fullName evidence="3">Glycosyltransferase, GT2 family</fullName>
    </submittedName>
</protein>
<feature type="transmembrane region" description="Helical" evidence="2">
    <location>
        <begin position="285"/>
        <end position="305"/>
    </location>
</feature>
<reference evidence="3 4" key="1">
    <citation type="submission" date="2016-10" db="EMBL/GenBank/DDBJ databases">
        <authorList>
            <person name="de Groot N.N."/>
        </authorList>
    </citation>
    <scope>NUCLEOTIDE SEQUENCE [LARGE SCALE GENOMIC DNA]</scope>
    <source>
        <strain evidence="3 4">DSM 21799</strain>
    </source>
</reference>
<feature type="transmembrane region" description="Helical" evidence="2">
    <location>
        <begin position="471"/>
        <end position="488"/>
    </location>
</feature>
<evidence type="ECO:0000256" key="1">
    <source>
        <dbReference type="SAM" id="MobiDB-lite"/>
    </source>
</evidence>
<sequence>METRVTALVVAHRDADHLRRTLESLAAQTRRPDTVIAVAFDATDDVLRLLEKHAPDQIVTAKENLTFGQALAAGERVAATPSSESDYLWLLAQDTAPAPDALHQLLGRFENSPSAAVAGPKLVDWNDSSRLRGIGETMTTGGATVALVEDQLDQGQHDTVSDVLAVGAAGMLVRHVTWQSLDGFDPALGPVDDGLDFCVRTRLAGRRVVLAADAVVAVAGDGIAGVPRSRRWAAKQRKARYTRTAELHRRLVYARPFAVLFHWLSLVPLAIIRSVLLLVRKQPELIGAEFRAAFWVAFGGTHVLAARRRLARGKSVGWSVLSDLRMTRREVRRRRRLDRDENAAPVAPVERSDLRFLTGGGGWVVLASAVAGAIMFIRLLPAETLAGGGLLPLSPNVGALWQNLGYGWRSIGEGFVGAADPFSAVLAALGTITFWQPSYALVLLWVLALPLATLTAWFAATRLTERSGYRILGAVAWTLSPTFLIALVDGRPAAVLAHILLPGLFYAGAVAARSWAAAASCGILLAAVGACAPILLPALAVLWIIAIAVAGLRFARVLFIPLPLIALFAPLAWQQGIVNGNWLSILADPGRPLASPASTPSALLLGIPGTGLGGWSDAARLLNLPELALTIGLPVLLAPLVIVGIAGLFLSGWQRPLTLWAVALLGFATAVASGQLAVTFIGATATTVWPGTGLSLMWLGLVGAGVAGLDSLRARGAVPAAVAGITLAALAAPAFLAAPLGASPVRASDGRTLPAYVTAAAETDAGLGTLRVSPQADGSVVSTVVRGTGEHLDTQSTLVTTGAVLGDPDGGLAQLTGNIISVTGEKLTPELRARGVGFVLLAPTPEAKDGEPEEAALATAKRASAALDANPELENVGETDTGMLWRTVDTVKGSEAGSYDSFGSLVSLAILVLVFAVALLIAIPTSASRETARMTPRTVGRRDEPETHVEPEPEDEEVSLLVDPEAEAEPEWADIVSLPGSAPAPAPAPALVGGGTDAHETTEGERHE</sequence>
<keyword evidence="2" id="KW-1133">Transmembrane helix</keyword>
<keyword evidence="2" id="KW-0472">Membrane</keyword>
<feature type="transmembrane region" description="Helical" evidence="2">
    <location>
        <begin position="257"/>
        <end position="279"/>
    </location>
</feature>
<dbReference type="OrthoDB" id="3734530at2"/>
<feature type="compositionally biased region" description="Acidic residues" evidence="1">
    <location>
        <begin position="952"/>
        <end position="972"/>
    </location>
</feature>
<dbReference type="Pfam" id="PF13641">
    <property type="entry name" value="Glyco_tranf_2_3"/>
    <property type="match status" value="1"/>
</dbReference>
<feature type="transmembrane region" description="Helical" evidence="2">
    <location>
        <begin position="361"/>
        <end position="380"/>
    </location>
</feature>
<dbReference type="GO" id="GO:0016740">
    <property type="term" value="F:transferase activity"/>
    <property type="evidence" value="ECO:0007669"/>
    <property type="project" value="UniProtKB-KW"/>
</dbReference>
<feature type="transmembrane region" description="Helical" evidence="2">
    <location>
        <begin position="494"/>
        <end position="512"/>
    </location>
</feature>
<dbReference type="SUPFAM" id="SSF53448">
    <property type="entry name" value="Nucleotide-diphospho-sugar transferases"/>
    <property type="match status" value="1"/>
</dbReference>
<feature type="transmembrane region" description="Helical" evidence="2">
    <location>
        <begin position="902"/>
        <end position="923"/>
    </location>
</feature>
<dbReference type="EMBL" id="FNRY01000001">
    <property type="protein sequence ID" value="SEC01174.1"/>
    <property type="molecule type" value="Genomic_DNA"/>
</dbReference>
<evidence type="ECO:0000313" key="4">
    <source>
        <dbReference type="Proteomes" id="UP000199183"/>
    </source>
</evidence>
<evidence type="ECO:0000256" key="2">
    <source>
        <dbReference type="SAM" id="Phobius"/>
    </source>
</evidence>
<dbReference type="AlphaFoldDB" id="A0A1H4P1F3"/>
<feature type="transmembrane region" description="Helical" evidence="2">
    <location>
        <begin position="554"/>
        <end position="573"/>
    </location>
</feature>
<feature type="compositionally biased region" description="Basic and acidic residues" evidence="1">
    <location>
        <begin position="997"/>
        <end position="1008"/>
    </location>
</feature>
<feature type="transmembrane region" description="Helical" evidence="2">
    <location>
        <begin position="627"/>
        <end position="650"/>
    </location>
</feature>
<feature type="transmembrane region" description="Helical" evidence="2">
    <location>
        <begin position="716"/>
        <end position="738"/>
    </location>
</feature>
<feature type="transmembrane region" description="Helical" evidence="2">
    <location>
        <begin position="524"/>
        <end position="548"/>
    </location>
</feature>
<dbReference type="PANTHER" id="PTHR43685">
    <property type="entry name" value="GLYCOSYLTRANSFERASE"/>
    <property type="match status" value="1"/>
</dbReference>
<evidence type="ECO:0000313" key="3">
    <source>
        <dbReference type="EMBL" id="SEC01174.1"/>
    </source>
</evidence>
<feature type="compositionally biased region" description="Basic and acidic residues" evidence="1">
    <location>
        <begin position="940"/>
        <end position="951"/>
    </location>
</feature>
<accession>A0A1H4P1F3</accession>
<dbReference type="RefSeq" id="WP_091184453.1">
    <property type="nucleotide sequence ID" value="NZ_FNRY01000001.1"/>
</dbReference>
<dbReference type="Gene3D" id="3.90.550.10">
    <property type="entry name" value="Spore Coat Polysaccharide Biosynthesis Protein SpsA, Chain A"/>
    <property type="match status" value="1"/>
</dbReference>
<feature type="transmembrane region" description="Helical" evidence="2">
    <location>
        <begin position="439"/>
        <end position="459"/>
    </location>
</feature>
<proteinExistence type="predicted"/>